<evidence type="ECO:0000313" key="3">
    <source>
        <dbReference type="Proteomes" id="UP000068243"/>
    </source>
</evidence>
<dbReference type="AlphaFoldDB" id="A0A117E2S6"/>
<feature type="chain" id="PRO_5007147898" evidence="1">
    <location>
        <begin position="21"/>
        <end position="89"/>
    </location>
</feature>
<dbReference type="VEuPathDB" id="FungiDB:ASPNIDRAFT2_1175525"/>
<sequence>MQLTGLFATAFALLASTAYAQTGSQGTDTGNKFCTGQCLPKSSDLPCSKPEWQASLGCYMCCLDNDNSGGFADSLPDDILPDDIIGDDN</sequence>
<dbReference type="EMBL" id="BCMY01000019">
    <property type="protein sequence ID" value="GAQ46098.1"/>
    <property type="molecule type" value="Genomic_DNA"/>
</dbReference>
<dbReference type="OMA" id="DLPCSKP"/>
<dbReference type="Proteomes" id="UP000068243">
    <property type="component" value="Unassembled WGS sequence"/>
</dbReference>
<accession>A0A117E2S6</accession>
<organism evidence="2 3">
    <name type="scientific">Aspergillus niger</name>
    <dbReference type="NCBI Taxonomy" id="5061"/>
    <lineage>
        <taxon>Eukaryota</taxon>
        <taxon>Fungi</taxon>
        <taxon>Dikarya</taxon>
        <taxon>Ascomycota</taxon>
        <taxon>Pezizomycotina</taxon>
        <taxon>Eurotiomycetes</taxon>
        <taxon>Eurotiomycetidae</taxon>
        <taxon>Eurotiales</taxon>
        <taxon>Aspergillaceae</taxon>
        <taxon>Aspergillus</taxon>
        <taxon>Aspergillus subgen. Circumdati</taxon>
    </lineage>
</organism>
<dbReference type="VEuPathDB" id="FungiDB:M747DRAFT_293773"/>
<dbReference type="OrthoDB" id="4497333at2759"/>
<evidence type="ECO:0000313" key="2">
    <source>
        <dbReference type="EMBL" id="GAQ46098.1"/>
    </source>
</evidence>
<protein>
    <submittedName>
        <fullName evidence="2">Similar to An02g14040</fullName>
    </submittedName>
</protein>
<gene>
    <name evidence="2" type="ORF">ABL_08759</name>
</gene>
<evidence type="ECO:0000256" key="1">
    <source>
        <dbReference type="SAM" id="SignalP"/>
    </source>
</evidence>
<feature type="signal peptide" evidence="1">
    <location>
        <begin position="1"/>
        <end position="20"/>
    </location>
</feature>
<dbReference type="VEuPathDB" id="FungiDB:An02g14040"/>
<reference evidence="3" key="1">
    <citation type="journal article" date="2016" name="Genome Announc.">
        <title>Draft genome sequence of Aspergillus niger strain An76.</title>
        <authorList>
            <person name="Gong W."/>
            <person name="Cheng Z."/>
            <person name="Zhang H."/>
            <person name="Liu L."/>
            <person name="Gao P."/>
            <person name="Wang L."/>
        </authorList>
    </citation>
    <scope>NUCLEOTIDE SEQUENCE [LARGE SCALE GENOMIC DNA]</scope>
    <source>
        <strain evidence="3">An76</strain>
    </source>
</reference>
<comment type="caution">
    <text evidence="2">The sequence shown here is derived from an EMBL/GenBank/DDBJ whole genome shotgun (WGS) entry which is preliminary data.</text>
</comment>
<proteinExistence type="predicted"/>
<keyword evidence="1" id="KW-0732">Signal</keyword>
<dbReference type="VEuPathDB" id="FungiDB:ATCC64974_51530"/>
<name>A0A117E2S6_ASPNG</name>